<keyword evidence="3" id="KW-1185">Reference proteome</keyword>
<dbReference type="Pfam" id="PF20128">
    <property type="entry name" value="DUF6518"/>
    <property type="match status" value="1"/>
</dbReference>
<sequence length="220" mass="21770">MHPSTAVRRPTRTTGRWTAGAAALGAVVGVAAKVADAVGPGWLADLGSYPAAWVLAVALLGVRAPSTRAAGVGAAAFFAVMSVAYYAWAVVVLGFGLRANAVLLAAWLVLSVTAVPLFAVAVRWAATRRGALPAVLLAGAGALAVADGTVAQLWLAAVGELPAGTPLHPVQAVAGVLVALVVAGALPRHGRTRAVALVLLVPAAWVAAAGLQVLAGLLPG</sequence>
<protein>
    <submittedName>
        <fullName evidence="2">DUF6518 family protein</fullName>
    </submittedName>
</protein>
<accession>A0ABU8EC75</accession>
<keyword evidence="1" id="KW-0812">Transmembrane</keyword>
<gene>
    <name evidence="2" type="ORF">UXQ13_22320</name>
</gene>
<reference evidence="2 3" key="1">
    <citation type="submission" date="2024-03" db="EMBL/GenBank/DDBJ databases">
        <title>Draft genome sequence of Klenkia terrae.</title>
        <authorList>
            <person name="Duangmal K."/>
            <person name="Chantavorakit T."/>
        </authorList>
    </citation>
    <scope>NUCLEOTIDE SEQUENCE [LARGE SCALE GENOMIC DNA]</scope>
    <source>
        <strain evidence="2 3">JCM 17786</strain>
    </source>
</reference>
<comment type="caution">
    <text evidence="2">The sequence shown here is derived from an EMBL/GenBank/DDBJ whole genome shotgun (WGS) entry which is preliminary data.</text>
</comment>
<feature type="transmembrane region" description="Helical" evidence="1">
    <location>
        <begin position="74"/>
        <end position="95"/>
    </location>
</feature>
<dbReference type="EMBL" id="JBAPLV010000041">
    <property type="protein sequence ID" value="MEI4281225.1"/>
    <property type="molecule type" value="Genomic_DNA"/>
</dbReference>
<dbReference type="InterPro" id="IPR045393">
    <property type="entry name" value="DUF6518"/>
</dbReference>
<dbReference type="RefSeq" id="WP_336393002.1">
    <property type="nucleotide sequence ID" value="NZ_JBAPLV010000041.1"/>
</dbReference>
<keyword evidence="1" id="KW-1133">Transmembrane helix</keyword>
<organism evidence="2 3">
    <name type="scientific">Klenkia terrae</name>
    <dbReference type="NCBI Taxonomy" id="1052259"/>
    <lineage>
        <taxon>Bacteria</taxon>
        <taxon>Bacillati</taxon>
        <taxon>Actinomycetota</taxon>
        <taxon>Actinomycetes</taxon>
        <taxon>Geodermatophilales</taxon>
        <taxon>Geodermatophilaceae</taxon>
        <taxon>Klenkia</taxon>
    </lineage>
</organism>
<evidence type="ECO:0000313" key="3">
    <source>
        <dbReference type="Proteomes" id="UP001373496"/>
    </source>
</evidence>
<name>A0ABU8EC75_9ACTN</name>
<proteinExistence type="predicted"/>
<evidence type="ECO:0000256" key="1">
    <source>
        <dbReference type="SAM" id="Phobius"/>
    </source>
</evidence>
<feature type="transmembrane region" description="Helical" evidence="1">
    <location>
        <begin position="169"/>
        <end position="187"/>
    </location>
</feature>
<feature type="transmembrane region" description="Helical" evidence="1">
    <location>
        <begin position="134"/>
        <end position="157"/>
    </location>
</feature>
<dbReference type="Proteomes" id="UP001373496">
    <property type="component" value="Unassembled WGS sequence"/>
</dbReference>
<keyword evidence="1" id="KW-0472">Membrane</keyword>
<feature type="transmembrane region" description="Helical" evidence="1">
    <location>
        <begin position="101"/>
        <end position="122"/>
    </location>
</feature>
<feature type="transmembrane region" description="Helical" evidence="1">
    <location>
        <begin position="42"/>
        <end position="62"/>
    </location>
</feature>
<feature type="transmembrane region" description="Helical" evidence="1">
    <location>
        <begin position="194"/>
        <end position="218"/>
    </location>
</feature>
<evidence type="ECO:0000313" key="2">
    <source>
        <dbReference type="EMBL" id="MEI4281225.1"/>
    </source>
</evidence>